<dbReference type="InterPro" id="IPR052337">
    <property type="entry name" value="SAT4-like"/>
</dbReference>
<feature type="transmembrane region" description="Helical" evidence="7">
    <location>
        <begin position="72"/>
        <end position="96"/>
    </location>
</feature>
<feature type="domain" description="Rhodopsin" evidence="8">
    <location>
        <begin position="56"/>
        <end position="299"/>
    </location>
</feature>
<feature type="region of interest" description="Disordered" evidence="6">
    <location>
        <begin position="317"/>
        <end position="366"/>
    </location>
</feature>
<evidence type="ECO:0000256" key="5">
    <source>
        <dbReference type="ARBA" id="ARBA00038359"/>
    </source>
</evidence>
<dbReference type="InterPro" id="IPR049326">
    <property type="entry name" value="Rhodopsin_dom_fungi"/>
</dbReference>
<keyword evidence="10" id="KW-1185">Reference proteome</keyword>
<evidence type="ECO:0000256" key="1">
    <source>
        <dbReference type="ARBA" id="ARBA00004141"/>
    </source>
</evidence>
<evidence type="ECO:0000256" key="3">
    <source>
        <dbReference type="ARBA" id="ARBA00022989"/>
    </source>
</evidence>
<dbReference type="Pfam" id="PF20684">
    <property type="entry name" value="Fung_rhodopsin"/>
    <property type="match status" value="1"/>
</dbReference>
<dbReference type="GO" id="GO:0016020">
    <property type="term" value="C:membrane"/>
    <property type="evidence" value="ECO:0007669"/>
    <property type="project" value="UniProtKB-SubCell"/>
</dbReference>
<dbReference type="AlphaFoldDB" id="A0A8H3FHL0"/>
<name>A0A8H3FHL0_9LECA</name>
<protein>
    <recommendedName>
        <fullName evidence="8">Rhodopsin domain-containing protein</fullName>
    </recommendedName>
</protein>
<dbReference type="EMBL" id="CAJPDQ010000024">
    <property type="protein sequence ID" value="CAF9926111.1"/>
    <property type="molecule type" value="Genomic_DNA"/>
</dbReference>
<keyword evidence="2 7" id="KW-0812">Transmembrane</keyword>
<keyword evidence="3 7" id="KW-1133">Transmembrane helix</keyword>
<feature type="transmembrane region" description="Helical" evidence="7">
    <location>
        <begin position="197"/>
        <end position="223"/>
    </location>
</feature>
<organism evidence="9 10">
    <name type="scientific">Gomphillus americanus</name>
    <dbReference type="NCBI Taxonomy" id="1940652"/>
    <lineage>
        <taxon>Eukaryota</taxon>
        <taxon>Fungi</taxon>
        <taxon>Dikarya</taxon>
        <taxon>Ascomycota</taxon>
        <taxon>Pezizomycotina</taxon>
        <taxon>Lecanoromycetes</taxon>
        <taxon>OSLEUM clade</taxon>
        <taxon>Ostropomycetidae</taxon>
        <taxon>Ostropales</taxon>
        <taxon>Graphidaceae</taxon>
        <taxon>Gomphilloideae</taxon>
        <taxon>Gomphillus</taxon>
    </lineage>
</organism>
<comment type="caution">
    <text evidence="9">The sequence shown here is derived from an EMBL/GenBank/DDBJ whole genome shotgun (WGS) entry which is preliminary data.</text>
</comment>
<feature type="transmembrane region" description="Helical" evidence="7">
    <location>
        <begin position="152"/>
        <end position="174"/>
    </location>
</feature>
<dbReference type="PANTHER" id="PTHR33048">
    <property type="entry name" value="PTH11-LIKE INTEGRAL MEMBRANE PROTEIN (AFU_ORTHOLOGUE AFUA_5G11245)"/>
    <property type="match status" value="1"/>
</dbReference>
<evidence type="ECO:0000259" key="8">
    <source>
        <dbReference type="Pfam" id="PF20684"/>
    </source>
</evidence>
<evidence type="ECO:0000256" key="4">
    <source>
        <dbReference type="ARBA" id="ARBA00023136"/>
    </source>
</evidence>
<evidence type="ECO:0000256" key="7">
    <source>
        <dbReference type="SAM" id="Phobius"/>
    </source>
</evidence>
<accession>A0A8H3FHL0</accession>
<evidence type="ECO:0000256" key="2">
    <source>
        <dbReference type="ARBA" id="ARBA00022692"/>
    </source>
</evidence>
<feature type="transmembrane region" description="Helical" evidence="7">
    <location>
        <begin position="35"/>
        <end position="60"/>
    </location>
</feature>
<proteinExistence type="inferred from homology"/>
<gene>
    <name evidence="9" type="ORF">GOMPHAMPRED_004064</name>
</gene>
<comment type="subcellular location">
    <subcellularLocation>
        <location evidence="1">Membrane</location>
        <topology evidence="1">Multi-pass membrane protein</topology>
    </subcellularLocation>
</comment>
<reference evidence="9" key="1">
    <citation type="submission" date="2021-03" db="EMBL/GenBank/DDBJ databases">
        <authorList>
            <person name="Tagirdzhanova G."/>
        </authorList>
    </citation>
    <scope>NUCLEOTIDE SEQUENCE</scope>
</reference>
<feature type="transmembrane region" description="Helical" evidence="7">
    <location>
        <begin position="116"/>
        <end position="140"/>
    </location>
</feature>
<sequence>MAAPTKSNGTAPNPASIPVGLILGLPKPASGDISYGWQIEVAATVTFIFAFFAVALRTTARWRYAKLGWDDYLMAFAILQALLATVADFIAVNYGLGRHIYFLTMSQFSNQQLWQYVAQTFCLNALTCGKLSLCITYLRIMRGGHRNIFLTWSIYFAAALTFVVNSLIIIAQFAQCMPAQKSWNIFLPGTCWQSPTALILVLLQGSTSALTDYFLAAFPFVLFSDLKVSRSSKNLLLLLMSLGVVTGIFATIRTIEVGLSIHAPSIDLSFNSIQGLMWAGMERNIALMIASIPPIRPLAAPILSNITKTFTSRFSTSASTAKNSSRPTHDANYELNSTEKSSHYTRMDDYRHAPPNTSISGRSGKDTLVSHSTMIVSNASSHERILPLQKGDYDNVSV</sequence>
<keyword evidence="4 7" id="KW-0472">Membrane</keyword>
<dbReference type="Proteomes" id="UP000664169">
    <property type="component" value="Unassembled WGS sequence"/>
</dbReference>
<feature type="compositionally biased region" description="Basic and acidic residues" evidence="6">
    <location>
        <begin position="340"/>
        <end position="352"/>
    </location>
</feature>
<comment type="similarity">
    <text evidence="5">Belongs to the SAT4 family.</text>
</comment>
<evidence type="ECO:0000313" key="9">
    <source>
        <dbReference type="EMBL" id="CAF9926111.1"/>
    </source>
</evidence>
<feature type="transmembrane region" description="Helical" evidence="7">
    <location>
        <begin position="235"/>
        <end position="255"/>
    </location>
</feature>
<dbReference type="PANTHER" id="PTHR33048:SF42">
    <property type="entry name" value="INTEGRAL MEMBRANE PROTEIN"/>
    <property type="match status" value="1"/>
</dbReference>
<evidence type="ECO:0000256" key="6">
    <source>
        <dbReference type="SAM" id="MobiDB-lite"/>
    </source>
</evidence>
<dbReference type="OrthoDB" id="4682787at2759"/>
<evidence type="ECO:0000313" key="10">
    <source>
        <dbReference type="Proteomes" id="UP000664169"/>
    </source>
</evidence>